<name>S6BKW0_BABBO</name>
<protein>
    <submittedName>
        <fullName evidence="1">Uncharacterized protein</fullName>
    </submittedName>
</protein>
<reference evidence="1" key="1">
    <citation type="journal article" date="2014" name="BMC Genomics">
        <title>The Babesia bovis gene and promoter model: an update from full-length EST analysis.</title>
        <authorList>
            <person name="Yamagishi J."/>
            <person name="Wakaguri H."/>
            <person name="Yokoyama N."/>
            <person name="Yamashita R."/>
            <person name="Suzuki Y."/>
            <person name="Xuan X."/>
            <person name="Igarashi I."/>
        </authorList>
    </citation>
    <scope>NUCLEOTIDE SEQUENCE</scope>
    <source>
        <strain evidence="1">Texas</strain>
    </source>
</reference>
<dbReference type="EMBL" id="AK440823">
    <property type="protein sequence ID" value="BAN64617.1"/>
    <property type="molecule type" value="mRNA"/>
</dbReference>
<sequence>MLPLKHLTLQSLEQVRIVSSFMLTALMTPERACRVLRRVPLFQMHRSPLVIAVTRSPLGKTLQ</sequence>
<accession>S6BKW0</accession>
<evidence type="ECO:0000313" key="1">
    <source>
        <dbReference type="EMBL" id="BAN64617.1"/>
    </source>
</evidence>
<proteinExistence type="evidence at transcript level"/>
<organism evidence="1">
    <name type="scientific">Babesia bovis</name>
    <dbReference type="NCBI Taxonomy" id="5865"/>
    <lineage>
        <taxon>Eukaryota</taxon>
        <taxon>Sar</taxon>
        <taxon>Alveolata</taxon>
        <taxon>Apicomplexa</taxon>
        <taxon>Aconoidasida</taxon>
        <taxon>Piroplasmida</taxon>
        <taxon>Babesiidae</taxon>
        <taxon>Babesia</taxon>
    </lineage>
</organism>
<dbReference type="AlphaFoldDB" id="S6BKW0"/>